<organism evidence="2">
    <name type="scientific">freshwater metagenome</name>
    <dbReference type="NCBI Taxonomy" id="449393"/>
    <lineage>
        <taxon>unclassified sequences</taxon>
        <taxon>metagenomes</taxon>
        <taxon>ecological metagenomes</taxon>
    </lineage>
</organism>
<name>A0A6J7IEM5_9ZZZZ</name>
<gene>
    <name evidence="2" type="ORF">UFOPK3773_00156</name>
</gene>
<dbReference type="AlphaFoldDB" id="A0A6J7IEM5"/>
<dbReference type="EMBL" id="CAFBNF010000008">
    <property type="protein sequence ID" value="CAB4929558.1"/>
    <property type="molecule type" value="Genomic_DNA"/>
</dbReference>
<feature type="region of interest" description="Disordered" evidence="1">
    <location>
        <begin position="55"/>
        <end position="79"/>
    </location>
</feature>
<accession>A0A6J7IEM5</accession>
<reference evidence="2" key="1">
    <citation type="submission" date="2020-05" db="EMBL/GenBank/DDBJ databases">
        <authorList>
            <person name="Chiriac C."/>
            <person name="Salcher M."/>
            <person name="Ghai R."/>
            <person name="Kavagutti S V."/>
        </authorList>
    </citation>
    <scope>NUCLEOTIDE SEQUENCE</scope>
</reference>
<protein>
    <submittedName>
        <fullName evidence="2">Unannotated protein</fullName>
    </submittedName>
</protein>
<sequence>MLGGHERRAAPHLAQGERRRPAHQLGADDDRALAHAPSLEVHKRLKLACGEHSGWPIARYPSRRPGPLTGASGEHHRARADQFAAERAGDLEGETVGPPGGHGPRAHVSTSINRGQGEASGVVGTLQHASHVAQPVARVVAVARNAPGLRLALEHHHRAHAGLAQRSGRGEPGRAAADHHDVSVGLARSHRDPSASIDSTSAPQ</sequence>
<feature type="region of interest" description="Disordered" evidence="1">
    <location>
        <begin position="1"/>
        <end position="27"/>
    </location>
</feature>
<feature type="compositionally biased region" description="Basic and acidic residues" evidence="1">
    <location>
        <begin position="168"/>
        <end position="182"/>
    </location>
</feature>
<proteinExistence type="predicted"/>
<evidence type="ECO:0000313" key="2">
    <source>
        <dbReference type="EMBL" id="CAB4929558.1"/>
    </source>
</evidence>
<evidence type="ECO:0000256" key="1">
    <source>
        <dbReference type="SAM" id="MobiDB-lite"/>
    </source>
</evidence>
<feature type="region of interest" description="Disordered" evidence="1">
    <location>
        <begin position="158"/>
        <end position="204"/>
    </location>
</feature>
<feature type="compositionally biased region" description="Basic and acidic residues" evidence="1">
    <location>
        <begin position="1"/>
        <end position="19"/>
    </location>
</feature>